<reference evidence="2 3" key="1">
    <citation type="journal article" date="2021" name="Plant Biotechnol. J.">
        <title>Multi-omics assisted identification of the key and species-specific regulatory components of drought-tolerant mechanisms in Gossypium stocksii.</title>
        <authorList>
            <person name="Yu D."/>
            <person name="Ke L."/>
            <person name="Zhang D."/>
            <person name="Wu Y."/>
            <person name="Sun Y."/>
            <person name="Mei J."/>
            <person name="Sun J."/>
            <person name="Sun Y."/>
        </authorList>
    </citation>
    <scope>NUCLEOTIDE SEQUENCE [LARGE SCALE GENOMIC DNA]</scope>
    <source>
        <strain evidence="3">cv. E1</strain>
        <tissue evidence="2">Leaf</tissue>
    </source>
</reference>
<feature type="region of interest" description="Disordered" evidence="1">
    <location>
        <begin position="1"/>
        <end position="26"/>
    </location>
</feature>
<feature type="compositionally biased region" description="Polar residues" evidence="1">
    <location>
        <begin position="1"/>
        <end position="11"/>
    </location>
</feature>
<evidence type="ECO:0000313" key="3">
    <source>
        <dbReference type="Proteomes" id="UP000828251"/>
    </source>
</evidence>
<protein>
    <submittedName>
        <fullName evidence="2">Uncharacterized protein</fullName>
    </submittedName>
</protein>
<gene>
    <name evidence="2" type="ORF">J1N35_024074</name>
</gene>
<name>A0A9D3VJP6_9ROSI</name>
<dbReference type="Proteomes" id="UP000828251">
    <property type="component" value="Unassembled WGS sequence"/>
</dbReference>
<evidence type="ECO:0000313" key="2">
    <source>
        <dbReference type="EMBL" id="KAH1084313.1"/>
    </source>
</evidence>
<dbReference type="AlphaFoldDB" id="A0A9D3VJP6"/>
<evidence type="ECO:0000256" key="1">
    <source>
        <dbReference type="SAM" id="MobiDB-lite"/>
    </source>
</evidence>
<accession>A0A9D3VJP6</accession>
<comment type="caution">
    <text evidence="2">The sequence shown here is derived from an EMBL/GenBank/DDBJ whole genome shotgun (WGS) entry which is preliminary data.</text>
</comment>
<keyword evidence="3" id="KW-1185">Reference proteome</keyword>
<proteinExistence type="predicted"/>
<dbReference type="EMBL" id="JAIQCV010000007">
    <property type="protein sequence ID" value="KAH1084313.1"/>
    <property type="molecule type" value="Genomic_DNA"/>
</dbReference>
<sequence length="108" mass="12765">MTTTGTITNKRPNLGRRPPEKQGSNWSPLPFDISIISVFKAWSFPNHRTPSIHKEIPWPLTNFRWVPTNDGRVEGEYRLLDLLFREYVVEDWCKRFEKDPAVYRFTLG</sequence>
<organism evidence="2 3">
    <name type="scientific">Gossypium stocksii</name>
    <dbReference type="NCBI Taxonomy" id="47602"/>
    <lineage>
        <taxon>Eukaryota</taxon>
        <taxon>Viridiplantae</taxon>
        <taxon>Streptophyta</taxon>
        <taxon>Embryophyta</taxon>
        <taxon>Tracheophyta</taxon>
        <taxon>Spermatophyta</taxon>
        <taxon>Magnoliopsida</taxon>
        <taxon>eudicotyledons</taxon>
        <taxon>Gunneridae</taxon>
        <taxon>Pentapetalae</taxon>
        <taxon>rosids</taxon>
        <taxon>malvids</taxon>
        <taxon>Malvales</taxon>
        <taxon>Malvaceae</taxon>
        <taxon>Malvoideae</taxon>
        <taxon>Gossypium</taxon>
    </lineage>
</organism>